<name>A0ABR7JE80_9FLAO</name>
<reference evidence="1 2" key="1">
    <citation type="submission" date="2020-08" db="EMBL/GenBank/DDBJ databases">
        <title>Description of novel Flavobacterium F-400 isolate.</title>
        <authorList>
            <person name="Saticioglu I."/>
            <person name="Duman M."/>
            <person name="Altun S."/>
        </authorList>
    </citation>
    <scope>NUCLEOTIDE SEQUENCE [LARGE SCALE GENOMIC DNA]</scope>
    <source>
        <strain evidence="1 2">F-400</strain>
    </source>
</reference>
<protein>
    <submittedName>
        <fullName evidence="1">Uncharacterized protein</fullName>
    </submittedName>
</protein>
<keyword evidence="2" id="KW-1185">Reference proteome</keyword>
<dbReference type="EMBL" id="JACRUM010000002">
    <property type="protein sequence ID" value="MBC5862816.1"/>
    <property type="molecule type" value="Genomic_DNA"/>
</dbReference>
<organism evidence="1 2">
    <name type="scientific">Flavobacterium turcicum</name>
    <dbReference type="NCBI Taxonomy" id="2764718"/>
    <lineage>
        <taxon>Bacteria</taxon>
        <taxon>Pseudomonadati</taxon>
        <taxon>Bacteroidota</taxon>
        <taxon>Flavobacteriia</taxon>
        <taxon>Flavobacteriales</taxon>
        <taxon>Flavobacteriaceae</taxon>
        <taxon>Flavobacterium</taxon>
    </lineage>
</organism>
<evidence type="ECO:0000313" key="2">
    <source>
        <dbReference type="Proteomes" id="UP000621670"/>
    </source>
</evidence>
<accession>A0ABR7JE80</accession>
<comment type="caution">
    <text evidence="1">The sequence shown here is derived from an EMBL/GenBank/DDBJ whole genome shotgun (WGS) entry which is preliminary data.</text>
</comment>
<sequence>MEVFVFKTNVTTKNEIIAISQLLDNTLGSGCWTFDLEDVDNIFRVETDSNKASEIISNFKLCGFICEELQ</sequence>
<dbReference type="Proteomes" id="UP000621670">
    <property type="component" value="Unassembled WGS sequence"/>
</dbReference>
<evidence type="ECO:0000313" key="1">
    <source>
        <dbReference type="EMBL" id="MBC5862816.1"/>
    </source>
</evidence>
<gene>
    <name evidence="1" type="ORF">H8R26_05220</name>
</gene>
<dbReference type="RefSeq" id="WP_166134022.1">
    <property type="nucleotide sequence ID" value="NZ_JAAOBY010000002.1"/>
</dbReference>
<proteinExistence type="predicted"/>